<proteinExistence type="predicted"/>
<gene>
    <name evidence="1" type="ORF">FIV34_16495</name>
</gene>
<keyword evidence="2" id="KW-1185">Reference proteome</keyword>
<evidence type="ECO:0000313" key="2">
    <source>
        <dbReference type="Proteomes" id="UP000316093"/>
    </source>
</evidence>
<protein>
    <submittedName>
        <fullName evidence="1">Uncharacterized protein</fullName>
    </submittedName>
</protein>
<dbReference type="AlphaFoldDB" id="A0A4Y5Z5Y9"/>
<organism evidence="1 2">
    <name type="scientific">Luteibacter pinisoli</name>
    <dbReference type="NCBI Taxonomy" id="2589080"/>
    <lineage>
        <taxon>Bacteria</taxon>
        <taxon>Pseudomonadati</taxon>
        <taxon>Pseudomonadota</taxon>
        <taxon>Gammaproteobacteria</taxon>
        <taxon>Lysobacterales</taxon>
        <taxon>Rhodanobacteraceae</taxon>
        <taxon>Luteibacter</taxon>
    </lineage>
</organism>
<dbReference type="EMBL" id="CP041046">
    <property type="protein sequence ID" value="QDE40691.1"/>
    <property type="molecule type" value="Genomic_DNA"/>
</dbReference>
<evidence type="ECO:0000313" key="1">
    <source>
        <dbReference type="EMBL" id="QDE40691.1"/>
    </source>
</evidence>
<dbReference type="KEGG" id="lpy:FIV34_16495"/>
<dbReference type="Proteomes" id="UP000316093">
    <property type="component" value="Chromosome"/>
</dbReference>
<reference evidence="1 2" key="1">
    <citation type="submission" date="2019-06" db="EMBL/GenBank/DDBJ databases">
        <title>A complete genome sequence for Luteibacter pinisoli MAH-14.</title>
        <authorList>
            <person name="Baltrus D.A."/>
        </authorList>
    </citation>
    <scope>NUCLEOTIDE SEQUENCE [LARGE SCALE GENOMIC DNA]</scope>
    <source>
        <strain evidence="1 2">MAH-14</strain>
    </source>
</reference>
<dbReference type="RefSeq" id="WP_139984616.1">
    <property type="nucleotide sequence ID" value="NZ_CP041046.1"/>
</dbReference>
<name>A0A4Y5Z5Y9_9GAMM</name>
<accession>A0A4Y5Z5Y9</accession>
<sequence length="81" mass="9086">MQVEKHMFLDWLAERGSSLACPYCSNDEWNLIIHDPVDLADQRLIDFTMLSKTLAFPVVAMSCTRCSTVRTHATAAVLGIE</sequence>
<dbReference type="OrthoDB" id="7032171at2"/>